<keyword evidence="2" id="KW-1185">Reference proteome</keyword>
<dbReference type="Pfam" id="PF14337">
    <property type="entry name" value="Abi_alpha"/>
    <property type="match status" value="1"/>
</dbReference>
<accession>A0A511DVL1</accession>
<dbReference type="STRING" id="1423764.FC95_GL002126"/>
<gene>
    <name evidence="1" type="ORF">LKE01_16950</name>
</gene>
<dbReference type="RefSeq" id="WP_056982876.1">
    <property type="nucleotide sequence ID" value="NZ_BJVK01000025.1"/>
</dbReference>
<dbReference type="Proteomes" id="UP000321893">
    <property type="component" value="Unassembled WGS sequence"/>
</dbReference>
<dbReference type="OrthoDB" id="2339567at2"/>
<dbReference type="GeneID" id="71566933"/>
<reference evidence="1" key="1">
    <citation type="submission" date="2019-07" db="EMBL/GenBank/DDBJ databases">
        <title>Whole genome shotgun sequence of Lactobacillus kefiri NBRC 15888.</title>
        <authorList>
            <person name="Hosoyama A."/>
            <person name="Uohara A."/>
            <person name="Ohji S."/>
            <person name="Ichikawa N."/>
        </authorList>
    </citation>
    <scope>NUCLEOTIDE SEQUENCE [LARGE SCALE GENOMIC DNA]</scope>
    <source>
        <strain evidence="1">NBRC 15888</strain>
    </source>
</reference>
<dbReference type="EMBL" id="BJVK01000025">
    <property type="protein sequence ID" value="GEL28875.1"/>
    <property type="molecule type" value="Genomic_DNA"/>
</dbReference>
<comment type="caution">
    <text evidence="1">The sequence shown here is derived from an EMBL/GenBank/DDBJ whole genome shotgun (WGS) entry which is preliminary data.</text>
</comment>
<evidence type="ECO:0000313" key="1">
    <source>
        <dbReference type="EMBL" id="GEL28875.1"/>
    </source>
</evidence>
<evidence type="ECO:0000313" key="2">
    <source>
        <dbReference type="Proteomes" id="UP000321893"/>
    </source>
</evidence>
<proteinExistence type="predicted"/>
<dbReference type="InterPro" id="IPR025506">
    <property type="entry name" value="Abi_alpha"/>
</dbReference>
<dbReference type="AlphaFoldDB" id="A0A511DVL1"/>
<organism evidence="1 2">
    <name type="scientific">Lentilactobacillus kefiri</name>
    <name type="common">Lactobacillus kefiri</name>
    <dbReference type="NCBI Taxonomy" id="33962"/>
    <lineage>
        <taxon>Bacteria</taxon>
        <taxon>Bacillati</taxon>
        <taxon>Bacillota</taxon>
        <taxon>Bacilli</taxon>
        <taxon>Lactobacillales</taxon>
        <taxon>Lactobacillaceae</taxon>
        <taxon>Lentilactobacillus</taxon>
    </lineage>
</organism>
<protein>
    <submittedName>
        <fullName evidence="1">Uncharacterized protein</fullName>
    </submittedName>
</protein>
<name>A0A511DVL1_LENKE</name>
<sequence length="318" mass="35868">MNSIDPNDLLKFGTAVIAAKALKEPLDTLNDLWFNIFGYRVKKARIKHEFYLKEYKNELEANLQAIPSDNIQNPKLSILGPALDASQYYIDEPELRKMFAKVAAGAFDNSKNNKIHQSFVQFLTEMSSNDANLLKYISGTREHAVQGITMNVGSQIPIMEMSYTDGAMENGHRSNILPSVVTEVLSSPGVKFSYRDGQVSMDTLLRMNLIEVDSYSLVKWAGKPLDEVFRVNDAIDDFQKDHNQAIDDLKKQLQPAESKQIDENTVEIEVQIPTDTPNNLKDALGHLQNMRLNKTFRTVSLTAIGKNFCEIVFGQNFN</sequence>